<name>A0A937KBV2_9BACT</name>
<evidence type="ECO:0000256" key="1">
    <source>
        <dbReference type="SAM" id="Phobius"/>
    </source>
</evidence>
<sequence>MKTKTPIYIFLIILILVAGCSDSKRTDEVDVKIDEQVSEGIWFGEDSASYGVIGVEDGSFNFKEGKLAGGYINLNPSKVDTLQYQATQSSIKQKLPNKFKIERVEESEDSEEGSTHTLLGRYEYDDSVVTKEVRLPVTMNYEENQMVMTSKPGNKTSEGEPALGFRIVADIEDNDLAQQQVQQQDVKEIGLPEKIKLRQDSLMSIKRRIPTKILVHLQREKRLAQVGDTLHISIELVNDNNQPAGAPKELDVELLNTIKKDHKIKSVHFNKGQSMLHTSIILKNAGILELTAVHPELYSGSLFLKVTPRYGSLIINKYDDFQVRLAMYQPGNQSYIKAFAQSRSFKANGKDSAEISLFLFDEASLYPDGVRLNIIPSYGSVHPQQLVVKGEEPGILKLVSKDQEDVELQIIATPDIEVVNNVKIHFVPPVTYIQCISSPPSIHFLEKSDILVRLLDEDSAALTVKTPWQVSLEISEGGGEVTPQSFTIMPDHFESKAEFAPKSFIGTVKVRAVSSNLYTNNNTVIVTWPILIIIASIVGGLVGGFISYFHEGNKTKKWRIFTGLFTGMVLYWTIIVFDIIDYAPDFLLNAFSVFVISLIGGYLGVGSIDFVLKKMGISKSGSPQEA</sequence>
<dbReference type="EMBL" id="JAEUGD010000031">
    <property type="protein sequence ID" value="MBL6446614.1"/>
    <property type="molecule type" value="Genomic_DNA"/>
</dbReference>
<keyword evidence="1" id="KW-1133">Transmembrane helix</keyword>
<dbReference type="AlphaFoldDB" id="A0A937KBV2"/>
<feature type="transmembrane region" description="Helical" evidence="1">
    <location>
        <begin position="525"/>
        <end position="548"/>
    </location>
</feature>
<gene>
    <name evidence="2" type="ORF">JMN32_09850</name>
</gene>
<comment type="caution">
    <text evidence="2">The sequence shown here is derived from an EMBL/GenBank/DDBJ whole genome shotgun (WGS) entry which is preliminary data.</text>
</comment>
<feature type="transmembrane region" description="Helical" evidence="1">
    <location>
        <begin position="560"/>
        <end position="580"/>
    </location>
</feature>
<protein>
    <submittedName>
        <fullName evidence="2">YrzE family protein</fullName>
    </submittedName>
</protein>
<keyword evidence="1" id="KW-0812">Transmembrane</keyword>
<accession>A0A937KBV2</accession>
<feature type="transmembrane region" description="Helical" evidence="1">
    <location>
        <begin position="586"/>
        <end position="612"/>
    </location>
</feature>
<organism evidence="2 3">
    <name type="scientific">Fulvivirga marina</name>
    <dbReference type="NCBI Taxonomy" id="2494733"/>
    <lineage>
        <taxon>Bacteria</taxon>
        <taxon>Pseudomonadati</taxon>
        <taxon>Bacteroidota</taxon>
        <taxon>Cytophagia</taxon>
        <taxon>Cytophagales</taxon>
        <taxon>Fulvivirgaceae</taxon>
        <taxon>Fulvivirga</taxon>
    </lineage>
</organism>
<keyword evidence="3" id="KW-1185">Reference proteome</keyword>
<reference evidence="2" key="1">
    <citation type="submission" date="2021-01" db="EMBL/GenBank/DDBJ databases">
        <title>Fulvivirga kasyanovii gen. nov., sp nov., a novel member of the phylum Bacteroidetes isolated from seawater in a mussel farm.</title>
        <authorList>
            <person name="Zhao L.-H."/>
            <person name="Wang Z.-J."/>
        </authorList>
    </citation>
    <scope>NUCLEOTIDE SEQUENCE</scope>
    <source>
        <strain evidence="2">29W222</strain>
    </source>
</reference>
<evidence type="ECO:0000313" key="2">
    <source>
        <dbReference type="EMBL" id="MBL6446614.1"/>
    </source>
</evidence>
<dbReference type="RefSeq" id="WP_202856146.1">
    <property type="nucleotide sequence ID" value="NZ_JAEUGD010000031.1"/>
</dbReference>
<keyword evidence="1" id="KW-0472">Membrane</keyword>
<dbReference type="Proteomes" id="UP000614216">
    <property type="component" value="Unassembled WGS sequence"/>
</dbReference>
<evidence type="ECO:0000313" key="3">
    <source>
        <dbReference type="Proteomes" id="UP000614216"/>
    </source>
</evidence>
<dbReference type="PROSITE" id="PS51257">
    <property type="entry name" value="PROKAR_LIPOPROTEIN"/>
    <property type="match status" value="1"/>
</dbReference>
<proteinExistence type="predicted"/>